<keyword evidence="2" id="KW-0805">Transcription regulation</keyword>
<dbReference type="AlphaFoldDB" id="A0A0D3MTK4"/>
<feature type="compositionally biased region" description="Basic and acidic residues" evidence="5">
    <location>
        <begin position="288"/>
        <end position="300"/>
    </location>
</feature>
<feature type="domain" description="BHLH" evidence="6">
    <location>
        <begin position="322"/>
        <end position="371"/>
    </location>
</feature>
<dbReference type="RefSeq" id="XP_019193874.1">
    <property type="nucleotide sequence ID" value="XM_019338329.1"/>
</dbReference>
<dbReference type="InterPro" id="IPR047265">
    <property type="entry name" value="PIF1-like_bHLH"/>
</dbReference>
<dbReference type="RefSeq" id="XP_019193876.1">
    <property type="nucleotide sequence ID" value="XM_019338331.1"/>
</dbReference>
<dbReference type="SMART" id="SM00353">
    <property type="entry name" value="HLH"/>
    <property type="match status" value="1"/>
</dbReference>
<dbReference type="InterPro" id="IPR036638">
    <property type="entry name" value="HLH_DNA-bd_sf"/>
</dbReference>
<evidence type="ECO:0000256" key="1">
    <source>
        <dbReference type="ARBA" id="ARBA00004123"/>
    </source>
</evidence>
<feature type="region of interest" description="Disordered" evidence="5">
    <location>
        <begin position="45"/>
        <end position="68"/>
    </location>
</feature>
<name>A0A0D3MTK4_IPONI</name>
<organism evidence="7">
    <name type="scientific">Ipomoea nil</name>
    <name type="common">Japanese morning glory</name>
    <name type="synonym">Pharbitis nil</name>
    <dbReference type="NCBI Taxonomy" id="35883"/>
    <lineage>
        <taxon>Eukaryota</taxon>
        <taxon>Viridiplantae</taxon>
        <taxon>Streptophyta</taxon>
        <taxon>Embryophyta</taxon>
        <taxon>Tracheophyta</taxon>
        <taxon>Spermatophyta</taxon>
        <taxon>Magnoliopsida</taxon>
        <taxon>eudicotyledons</taxon>
        <taxon>Gunneridae</taxon>
        <taxon>Pentapetalae</taxon>
        <taxon>asterids</taxon>
        <taxon>lamiids</taxon>
        <taxon>Solanales</taxon>
        <taxon>Convolvulaceae</taxon>
        <taxon>Ipomoeeae</taxon>
        <taxon>Ipomoea</taxon>
    </lineage>
</organism>
<dbReference type="FunFam" id="4.10.280.10:FF:000004">
    <property type="entry name" value="Basic helix-loop-helix transcription factor"/>
    <property type="match status" value="1"/>
</dbReference>
<dbReference type="PROSITE" id="PS50888">
    <property type="entry name" value="BHLH"/>
    <property type="match status" value="1"/>
</dbReference>
<protein>
    <submittedName>
        <fullName evidence="7">PIF4</fullName>
    </submittedName>
</protein>
<dbReference type="GO" id="GO:0010017">
    <property type="term" value="P:red or far-red light signaling pathway"/>
    <property type="evidence" value="ECO:0007669"/>
    <property type="project" value="UniProtKB-ARBA"/>
</dbReference>
<dbReference type="GO" id="GO:0005634">
    <property type="term" value="C:nucleus"/>
    <property type="evidence" value="ECO:0007669"/>
    <property type="project" value="UniProtKB-SubCell"/>
</dbReference>
<evidence type="ECO:0000313" key="7">
    <source>
        <dbReference type="EMBL" id="AIZ66162.1"/>
    </source>
</evidence>
<dbReference type="CDD" id="cd11445">
    <property type="entry name" value="bHLH_AtPIF_like"/>
    <property type="match status" value="1"/>
</dbReference>
<dbReference type="KEGG" id="ini:109187920"/>
<dbReference type="InterPro" id="IPR044273">
    <property type="entry name" value="PIF3-like"/>
</dbReference>
<keyword evidence="3" id="KW-0804">Transcription</keyword>
<comment type="subcellular location">
    <subcellularLocation>
        <location evidence="1">Nucleus</location>
    </subcellularLocation>
</comment>
<dbReference type="Pfam" id="PF00010">
    <property type="entry name" value="HLH"/>
    <property type="match status" value="1"/>
</dbReference>
<feature type="compositionally biased region" description="Low complexity" evidence="5">
    <location>
        <begin position="256"/>
        <end position="271"/>
    </location>
</feature>
<keyword evidence="4" id="KW-0539">Nucleus</keyword>
<dbReference type="OrthoDB" id="690068at2759"/>
<dbReference type="GO" id="GO:0046983">
    <property type="term" value="F:protein dimerization activity"/>
    <property type="evidence" value="ECO:0007669"/>
    <property type="project" value="InterPro"/>
</dbReference>
<evidence type="ECO:0000256" key="5">
    <source>
        <dbReference type="SAM" id="MobiDB-lite"/>
    </source>
</evidence>
<dbReference type="PANTHER" id="PTHR46807:SF7">
    <property type="entry name" value="BHLH DOMAIN-CONTAINING PROTEIN"/>
    <property type="match status" value="1"/>
</dbReference>
<accession>A0A0D3MTK4</accession>
<dbReference type="EMBL" id="KJ605441">
    <property type="protein sequence ID" value="AIZ66162.1"/>
    <property type="molecule type" value="mRNA"/>
</dbReference>
<dbReference type="Gene3D" id="4.10.280.10">
    <property type="entry name" value="Helix-loop-helix DNA-binding domain"/>
    <property type="match status" value="1"/>
</dbReference>
<evidence type="ECO:0000256" key="4">
    <source>
        <dbReference type="ARBA" id="ARBA00023242"/>
    </source>
</evidence>
<dbReference type="PANTHER" id="PTHR46807">
    <property type="entry name" value="TRANSCRIPTION FACTOR PIF3"/>
    <property type="match status" value="1"/>
</dbReference>
<dbReference type="RefSeq" id="XP_019193875.1">
    <property type="nucleotide sequence ID" value="XM_019338330.1"/>
</dbReference>
<feature type="compositionally biased region" description="Polar residues" evidence="5">
    <location>
        <begin position="272"/>
        <end position="281"/>
    </location>
</feature>
<proteinExistence type="evidence at transcript level"/>
<evidence type="ECO:0000259" key="6">
    <source>
        <dbReference type="PROSITE" id="PS50888"/>
    </source>
</evidence>
<dbReference type="GeneID" id="109187920"/>
<feature type="compositionally biased region" description="Basic and acidic residues" evidence="5">
    <location>
        <begin position="54"/>
        <end position="66"/>
    </location>
</feature>
<feature type="compositionally biased region" description="Basic and acidic residues" evidence="5">
    <location>
        <begin position="322"/>
        <end position="335"/>
    </location>
</feature>
<sequence length="502" mass="54728">MNPCLPEWNIEAEVPLANQKKPVGLDHDLVELLWRNGQVVLHSQTHRKSGFEGNESRQLQKHDQSSLRDVSLFGNPPSFIQDDETTSWLNCPVDDSFEKEFCAPFLSEIPSVHHPVGTDKGGIRQVEDSKIIKLGSSDSGVNLNPMPPPGTQTLSSLHQRRDCNLPEGGVSFGASLKANLRSSNGQFGAKGHGDIRECSGMTVGSSHCGSNQVAIDAAFSRNSCSGNGDRGLSAAVNKGYVEKVSPQTETAEEETAGTSSSGRSGSSFARTCNQSAGTISHGQKRKLRDGEESESQREEAAEFESGNGNKSTQKSGTTRRSRAAEVHNLSERRRRDRINEKMRALQELLPHSNKTDKASMLDEAIEYLKSLQMQLQMMWMGSGMASMMFPGMQHYMSRMGMGMVPPALPNMHLPRPPLVDHAAATMASTQNQAALCQNSMLNPINYQNQLQNPNFAEQFASYMGFHPMQNASQAVNMFNMGSHASQPNSMFNPPTNGSGPSS</sequence>
<reference evidence="7" key="1">
    <citation type="submission" date="2014-03" db="EMBL/GenBank/DDBJ databases">
        <title>Molecular analyses of the circadian clock and flowering time reveal distinct and dedicated photoperiodic flowering in Pharbitis nil.</title>
        <authorList>
            <person name="Hayama R."/>
        </authorList>
    </citation>
    <scope>NUCLEOTIDE SEQUENCE</scope>
</reference>
<evidence type="ECO:0000256" key="2">
    <source>
        <dbReference type="ARBA" id="ARBA00023015"/>
    </source>
</evidence>
<feature type="region of interest" description="Disordered" evidence="5">
    <location>
        <begin position="244"/>
        <end position="335"/>
    </location>
</feature>
<dbReference type="InterPro" id="IPR011598">
    <property type="entry name" value="bHLH_dom"/>
</dbReference>
<dbReference type="GO" id="GO:0003700">
    <property type="term" value="F:DNA-binding transcription factor activity"/>
    <property type="evidence" value="ECO:0007669"/>
    <property type="project" value="InterPro"/>
</dbReference>
<dbReference type="SUPFAM" id="SSF47459">
    <property type="entry name" value="HLH, helix-loop-helix DNA-binding domain"/>
    <property type="match status" value="1"/>
</dbReference>
<feature type="compositionally biased region" description="Polar residues" evidence="5">
    <location>
        <begin position="306"/>
        <end position="318"/>
    </location>
</feature>
<dbReference type="RefSeq" id="XP_019193873.1">
    <property type="nucleotide sequence ID" value="XM_019338328.1"/>
</dbReference>
<evidence type="ECO:0000256" key="3">
    <source>
        <dbReference type="ARBA" id="ARBA00023163"/>
    </source>
</evidence>